<protein>
    <submittedName>
        <fullName evidence="7">Protein kinase</fullName>
    </submittedName>
</protein>
<dbReference type="Gene3D" id="1.10.510.10">
    <property type="entry name" value="Transferase(Phosphotransferase) domain 1"/>
    <property type="match status" value="1"/>
</dbReference>
<name>A0ABX7NZX8_9BACT</name>
<dbReference type="Pfam" id="PF00069">
    <property type="entry name" value="Pkinase"/>
    <property type="match status" value="1"/>
</dbReference>
<reference evidence="7 8" key="1">
    <citation type="submission" date="2021-02" db="EMBL/GenBank/DDBJ databases">
        <title>De Novo genome assembly of isolated myxobacteria.</title>
        <authorList>
            <person name="Stevens D.C."/>
        </authorList>
    </citation>
    <scope>NUCLEOTIDE SEQUENCE [LARGE SCALE GENOMIC DNA]</scope>
    <source>
        <strain evidence="8">SCPEA02</strain>
    </source>
</reference>
<feature type="compositionally biased region" description="Basic and acidic residues" evidence="5">
    <location>
        <begin position="359"/>
        <end position="373"/>
    </location>
</feature>
<keyword evidence="3 7" id="KW-0418">Kinase</keyword>
<sequence>MQQPSEGLHFGKYKLLERIATGGMAEIYRARMTAAAGVTKPVVIKKILPGYAGNTAFVSMFVNEARIAAGLSHGNIAQVFDFGEVDGQYFIAMEFVDGQPLSRVMRRAREKGLYTLPQPLALLIAVEVLEGLAYAHTRLDERGRPLHIVHRDVSPQNVLLGYEGQVKLVDFGIAKARLAGRNEAGEAGEVMGKYAYFAPEQARGRELDARTDVFAAGVVLYEMLCGRLPFEGKMADVLRKVALGDFPRPRDLNPDLPPALERILLTALAVEREQRYPTAEAFAEALTRYLHTAAPDVSPRARAHFMGYLFEAELVEDGRPVLLPREFLAQMARWTQGSAERRPSRVPTQPRDTAPALDEPARKGHRNTDRISHETPGAQDTGEPGSTTQPIPPESLAAEPSGPTTQPIPPESLAAEPPSPGKPSGIPLHLAAEQTILAQQSLSVVPTPREVSAQNVPRTVAPVRRLRLPRGVVLGAPVAVALTVMGAMLTMGNTGTFSVELSSTPPGATIRVDGRPLPSRTPALITHLPADGEHLLEVHVTGMVPWSQTVRAERGTTLAVHARLRSRMASGSSPQTRPARLPPPQEATMPVDRITLSAVGHAFRVPFESAAEVKLDPKRTYDVRVEGRLSTGGPMTVEQAGYFLEGTEQLPAHESFGLIGTEERPVSNATMLYVFLLDAKREDNHGSLQVRVRERDSGTVTTVRLDARAHALKLSRADRFLLRQLDPDTTYEVVLRDSPEPARTRGYEGGPVGRMLGLYGAGEGPETESGVLELLEVGQPVRLRGASWLMLAFPDDHLADNTGTLLLEVSPVVPPVRPPPVRAPGRMFDAPTR</sequence>
<dbReference type="GO" id="GO:0016301">
    <property type="term" value="F:kinase activity"/>
    <property type="evidence" value="ECO:0007669"/>
    <property type="project" value="UniProtKB-KW"/>
</dbReference>
<dbReference type="Proteomes" id="UP000662747">
    <property type="component" value="Chromosome"/>
</dbReference>
<organism evidence="7 8">
    <name type="scientific">Pyxidicoccus parkwayensis</name>
    <dbReference type="NCBI Taxonomy" id="2813578"/>
    <lineage>
        <taxon>Bacteria</taxon>
        <taxon>Pseudomonadati</taxon>
        <taxon>Myxococcota</taxon>
        <taxon>Myxococcia</taxon>
        <taxon>Myxococcales</taxon>
        <taxon>Cystobacterineae</taxon>
        <taxon>Myxococcaceae</taxon>
        <taxon>Pyxidicoccus</taxon>
    </lineage>
</organism>
<feature type="region of interest" description="Disordered" evidence="5">
    <location>
        <begin position="566"/>
        <end position="587"/>
    </location>
</feature>
<dbReference type="Gene3D" id="3.30.200.20">
    <property type="entry name" value="Phosphorylase Kinase, domain 1"/>
    <property type="match status" value="1"/>
</dbReference>
<dbReference type="InterPro" id="IPR008266">
    <property type="entry name" value="Tyr_kinase_AS"/>
</dbReference>
<dbReference type="PANTHER" id="PTHR43289">
    <property type="entry name" value="MITOGEN-ACTIVATED PROTEIN KINASE KINASE KINASE 20-RELATED"/>
    <property type="match status" value="1"/>
</dbReference>
<dbReference type="PROSITE" id="PS00109">
    <property type="entry name" value="PROTEIN_KINASE_TYR"/>
    <property type="match status" value="1"/>
</dbReference>
<keyword evidence="1" id="KW-0808">Transferase</keyword>
<evidence type="ECO:0000256" key="4">
    <source>
        <dbReference type="ARBA" id="ARBA00022840"/>
    </source>
</evidence>
<dbReference type="PROSITE" id="PS50011">
    <property type="entry name" value="PROTEIN_KINASE_DOM"/>
    <property type="match status" value="1"/>
</dbReference>
<evidence type="ECO:0000256" key="2">
    <source>
        <dbReference type="ARBA" id="ARBA00022741"/>
    </source>
</evidence>
<accession>A0ABX7NZX8</accession>
<dbReference type="InterPro" id="IPR011009">
    <property type="entry name" value="Kinase-like_dom_sf"/>
</dbReference>
<evidence type="ECO:0000313" key="8">
    <source>
        <dbReference type="Proteomes" id="UP000662747"/>
    </source>
</evidence>
<keyword evidence="8" id="KW-1185">Reference proteome</keyword>
<dbReference type="RefSeq" id="WP_206725597.1">
    <property type="nucleotide sequence ID" value="NZ_CP071090.1"/>
</dbReference>
<dbReference type="EMBL" id="CP071090">
    <property type="protein sequence ID" value="QSQ24028.1"/>
    <property type="molecule type" value="Genomic_DNA"/>
</dbReference>
<keyword evidence="4" id="KW-0067">ATP-binding</keyword>
<evidence type="ECO:0000256" key="3">
    <source>
        <dbReference type="ARBA" id="ARBA00022777"/>
    </source>
</evidence>
<dbReference type="InterPro" id="IPR000719">
    <property type="entry name" value="Prot_kinase_dom"/>
</dbReference>
<evidence type="ECO:0000256" key="1">
    <source>
        <dbReference type="ARBA" id="ARBA00022679"/>
    </source>
</evidence>
<dbReference type="SUPFAM" id="SSF56112">
    <property type="entry name" value="Protein kinase-like (PK-like)"/>
    <property type="match status" value="1"/>
</dbReference>
<feature type="domain" description="Protein kinase" evidence="6">
    <location>
        <begin position="13"/>
        <end position="290"/>
    </location>
</feature>
<dbReference type="CDD" id="cd14014">
    <property type="entry name" value="STKc_PknB_like"/>
    <property type="match status" value="1"/>
</dbReference>
<proteinExistence type="predicted"/>
<evidence type="ECO:0000313" key="7">
    <source>
        <dbReference type="EMBL" id="QSQ24028.1"/>
    </source>
</evidence>
<keyword evidence="2" id="KW-0547">Nucleotide-binding</keyword>
<dbReference type="InterPro" id="IPR013229">
    <property type="entry name" value="PEGA"/>
</dbReference>
<gene>
    <name evidence="7" type="ORF">JY651_03350</name>
</gene>
<dbReference type="Pfam" id="PF08308">
    <property type="entry name" value="PEGA"/>
    <property type="match status" value="1"/>
</dbReference>
<dbReference type="PANTHER" id="PTHR43289:SF6">
    <property type="entry name" value="SERINE_THREONINE-PROTEIN KINASE NEKL-3"/>
    <property type="match status" value="1"/>
</dbReference>
<evidence type="ECO:0000256" key="5">
    <source>
        <dbReference type="SAM" id="MobiDB-lite"/>
    </source>
</evidence>
<feature type="region of interest" description="Disordered" evidence="5">
    <location>
        <begin position="335"/>
        <end position="427"/>
    </location>
</feature>
<evidence type="ECO:0000259" key="6">
    <source>
        <dbReference type="PROSITE" id="PS50011"/>
    </source>
</evidence>